<dbReference type="Pfam" id="PF04545">
    <property type="entry name" value="Sigma70_r4"/>
    <property type="match status" value="1"/>
</dbReference>
<dbReference type="Proteomes" id="UP001432000">
    <property type="component" value="Chromosome"/>
</dbReference>
<dbReference type="InterPro" id="IPR051054">
    <property type="entry name" value="SorC_transcr_regulators"/>
</dbReference>
<keyword evidence="8" id="KW-1185">Reference proteome</keyword>
<accession>A0ABZ2PCR0</accession>
<sequence>MATNGSASEQTPSADGSHFAPTLLYTAAKLYYDEEATQAEVAAKLGTSRATVSRLLSEARRQGIVRIEVIAPSTYSQDGLAERLATALGLDNVYLSAPLPPATPSKPTVDVMGRYLAPAVSKALGAVGLMPGDILLVSSGRTVYEVAQFDLDRIPGVLVAPTVGGNDQPEEWYQTNEITRLISNKLGGRANYLFAPALPGADLHAIIHSDPAIQRVLELWPQAKCILMGVGAPPLLRSDIPRFVPTGSASLRDSVGDVCSRFYDRDGNSIAFPGSDRLIAVELAALPKIPVGIAVAVGLDKVAPIITGARAHFFNRLVTDPATAQEILAHITAEDRKDVS</sequence>
<keyword evidence="4" id="KW-0804">Transcription</keyword>
<gene>
    <name evidence="7" type="ORF">WDS16_15165</name>
</gene>
<comment type="similarity">
    <text evidence="1">Belongs to the SorC transcriptional regulatory family.</text>
</comment>
<evidence type="ECO:0000259" key="6">
    <source>
        <dbReference type="Pfam" id="PF04545"/>
    </source>
</evidence>
<dbReference type="EMBL" id="CP147846">
    <property type="protein sequence ID" value="WXG66625.1"/>
    <property type="molecule type" value="Genomic_DNA"/>
</dbReference>
<evidence type="ECO:0000313" key="8">
    <source>
        <dbReference type="Proteomes" id="UP001432000"/>
    </source>
</evidence>
<feature type="domain" description="Sugar-binding" evidence="5">
    <location>
        <begin position="82"/>
        <end position="329"/>
    </location>
</feature>
<keyword evidence="3" id="KW-0238">DNA-binding</keyword>
<keyword evidence="2" id="KW-0805">Transcription regulation</keyword>
<evidence type="ECO:0000256" key="2">
    <source>
        <dbReference type="ARBA" id="ARBA00023015"/>
    </source>
</evidence>
<evidence type="ECO:0000256" key="4">
    <source>
        <dbReference type="ARBA" id="ARBA00023163"/>
    </source>
</evidence>
<evidence type="ECO:0000313" key="7">
    <source>
        <dbReference type="EMBL" id="WXG66625.1"/>
    </source>
</evidence>
<dbReference type="InterPro" id="IPR007324">
    <property type="entry name" value="Sugar-bd_dom_put"/>
</dbReference>
<dbReference type="InterPro" id="IPR007630">
    <property type="entry name" value="RNA_pol_sigma70_r4"/>
</dbReference>
<proteinExistence type="inferred from homology"/>
<dbReference type="PANTHER" id="PTHR34294:SF1">
    <property type="entry name" value="TRANSCRIPTIONAL REGULATOR LSRR"/>
    <property type="match status" value="1"/>
</dbReference>
<evidence type="ECO:0000259" key="5">
    <source>
        <dbReference type="Pfam" id="PF04198"/>
    </source>
</evidence>
<dbReference type="Gene3D" id="1.10.10.10">
    <property type="entry name" value="Winged helix-like DNA-binding domain superfamily/Winged helix DNA-binding domain"/>
    <property type="match status" value="1"/>
</dbReference>
<dbReference type="RefSeq" id="WP_338886069.1">
    <property type="nucleotide sequence ID" value="NZ_CP147846.1"/>
</dbReference>
<reference evidence="7 8" key="1">
    <citation type="submission" date="2024-03" db="EMBL/GenBank/DDBJ databases">
        <title>Natural products discovery in diverse microorganisms through a two-stage MS feature dereplication strategy.</title>
        <authorList>
            <person name="Zhang R."/>
        </authorList>
    </citation>
    <scope>NUCLEOTIDE SEQUENCE [LARGE SCALE GENOMIC DNA]</scope>
    <source>
        <strain evidence="7 8">18930</strain>
    </source>
</reference>
<organism evidence="7 8">
    <name type="scientific">Rhodococcus sovatensis</name>
    <dbReference type="NCBI Taxonomy" id="1805840"/>
    <lineage>
        <taxon>Bacteria</taxon>
        <taxon>Bacillati</taxon>
        <taxon>Actinomycetota</taxon>
        <taxon>Actinomycetes</taxon>
        <taxon>Mycobacteriales</taxon>
        <taxon>Nocardiaceae</taxon>
        <taxon>Rhodococcus</taxon>
    </lineage>
</organism>
<evidence type="ECO:0000256" key="1">
    <source>
        <dbReference type="ARBA" id="ARBA00010466"/>
    </source>
</evidence>
<evidence type="ECO:0000256" key="3">
    <source>
        <dbReference type="ARBA" id="ARBA00023125"/>
    </source>
</evidence>
<dbReference type="Pfam" id="PF04198">
    <property type="entry name" value="Sugar-bind"/>
    <property type="match status" value="1"/>
</dbReference>
<dbReference type="CDD" id="cd00093">
    <property type="entry name" value="HTH_XRE"/>
    <property type="match status" value="1"/>
</dbReference>
<dbReference type="PANTHER" id="PTHR34294">
    <property type="entry name" value="TRANSCRIPTIONAL REGULATOR-RELATED"/>
    <property type="match status" value="1"/>
</dbReference>
<protein>
    <submittedName>
        <fullName evidence="7">Sugar-binding domain-containing protein</fullName>
    </submittedName>
</protein>
<dbReference type="InterPro" id="IPR036388">
    <property type="entry name" value="WH-like_DNA-bd_sf"/>
</dbReference>
<name>A0ABZ2PCR0_9NOCA</name>
<dbReference type="InterPro" id="IPR037171">
    <property type="entry name" value="NagB/RpiA_transferase-like"/>
</dbReference>
<feature type="domain" description="RNA polymerase sigma-70 region 4" evidence="6">
    <location>
        <begin position="30"/>
        <end position="61"/>
    </location>
</feature>
<dbReference type="InterPro" id="IPR001387">
    <property type="entry name" value="Cro/C1-type_HTH"/>
</dbReference>
<dbReference type="SUPFAM" id="SSF100950">
    <property type="entry name" value="NagB/RpiA/CoA transferase-like"/>
    <property type="match status" value="1"/>
</dbReference>
<dbReference type="Gene3D" id="3.40.50.1360">
    <property type="match status" value="1"/>
</dbReference>